<proteinExistence type="predicted"/>
<keyword evidence="2" id="KW-1185">Reference proteome</keyword>
<dbReference type="Proteomes" id="UP000610459">
    <property type="component" value="Unassembled WGS sequence"/>
</dbReference>
<dbReference type="EMBL" id="JACYNR010000031">
    <property type="protein sequence ID" value="MBD8129061.1"/>
    <property type="molecule type" value="Genomic_DNA"/>
</dbReference>
<protein>
    <submittedName>
        <fullName evidence="1">Helix-turn-helix domain-containing protein</fullName>
    </submittedName>
</protein>
<sequence length="94" mass="10734">MKEELKIKITDRFSQAEIGRHLGCAQQTVSQWLNTRVPAERVIALCDLLRWEITPHEIRPDVHPTPGSGIPEGVILPSKQERNLNHENQTRAHP</sequence>
<organism evidence="1 2">
    <name type="scientific">Enterobacter agglomerans</name>
    <name type="common">Erwinia herbicola</name>
    <name type="synonym">Pantoea agglomerans</name>
    <dbReference type="NCBI Taxonomy" id="549"/>
    <lineage>
        <taxon>Bacteria</taxon>
        <taxon>Pseudomonadati</taxon>
        <taxon>Pseudomonadota</taxon>
        <taxon>Gammaproteobacteria</taxon>
        <taxon>Enterobacterales</taxon>
        <taxon>Erwiniaceae</taxon>
        <taxon>Pantoea</taxon>
        <taxon>Pantoea agglomerans group</taxon>
    </lineage>
</organism>
<reference evidence="1 2" key="1">
    <citation type="journal article" date="2020" name="FEMS Microbiol. Ecol.">
        <title>Temporal dynamics of bacterial communities during seed development and maturation.</title>
        <authorList>
            <person name="Chesneau G."/>
            <person name="Torres-Cortes G."/>
            <person name="Briand M."/>
            <person name="Darrasse A."/>
            <person name="Preveaux A."/>
            <person name="Marais C."/>
            <person name="Jacques M.A."/>
            <person name="Shade A."/>
            <person name="Barret M."/>
        </authorList>
    </citation>
    <scope>NUCLEOTIDE SEQUENCE [LARGE SCALE GENOMIC DNA]</scope>
    <source>
        <strain evidence="1 2">CFBP13709</strain>
    </source>
</reference>
<evidence type="ECO:0000313" key="1">
    <source>
        <dbReference type="EMBL" id="MBD8129061.1"/>
    </source>
</evidence>
<accession>A0ACC5PVA6</accession>
<evidence type="ECO:0000313" key="2">
    <source>
        <dbReference type="Proteomes" id="UP000610459"/>
    </source>
</evidence>
<comment type="caution">
    <text evidence="1">The sequence shown here is derived from an EMBL/GenBank/DDBJ whole genome shotgun (WGS) entry which is preliminary data.</text>
</comment>
<name>A0ACC5PVA6_ENTAG</name>
<gene>
    <name evidence="1" type="ORF">IFT41_23475</name>
</gene>